<reference evidence="1" key="1">
    <citation type="submission" date="2022-04" db="EMBL/GenBank/DDBJ databases">
        <title>Genome of the entomopathogenic fungus Entomophthora muscae.</title>
        <authorList>
            <person name="Elya C."/>
            <person name="Lovett B.R."/>
            <person name="Lee E."/>
            <person name="Macias A.M."/>
            <person name="Hajek A.E."/>
            <person name="De Bivort B.L."/>
            <person name="Kasson M.T."/>
            <person name="De Fine Licht H.H."/>
            <person name="Stajich J.E."/>
        </authorList>
    </citation>
    <scope>NUCLEOTIDE SEQUENCE</scope>
    <source>
        <strain evidence="1">Berkeley</strain>
    </source>
</reference>
<organism evidence="1 2">
    <name type="scientific">Entomophthora muscae</name>
    <dbReference type="NCBI Taxonomy" id="34485"/>
    <lineage>
        <taxon>Eukaryota</taxon>
        <taxon>Fungi</taxon>
        <taxon>Fungi incertae sedis</taxon>
        <taxon>Zoopagomycota</taxon>
        <taxon>Entomophthoromycotina</taxon>
        <taxon>Entomophthoromycetes</taxon>
        <taxon>Entomophthorales</taxon>
        <taxon>Entomophthoraceae</taxon>
        <taxon>Entomophthora</taxon>
    </lineage>
</organism>
<name>A0ACC2S0C5_9FUNG</name>
<protein>
    <submittedName>
        <fullName evidence="1">Uncharacterized protein</fullName>
    </submittedName>
</protein>
<evidence type="ECO:0000313" key="2">
    <source>
        <dbReference type="Proteomes" id="UP001165960"/>
    </source>
</evidence>
<dbReference type="EMBL" id="QTSX02006288">
    <property type="protein sequence ID" value="KAJ9055824.1"/>
    <property type="molecule type" value="Genomic_DNA"/>
</dbReference>
<keyword evidence="2" id="KW-1185">Reference proteome</keyword>
<accession>A0ACC2S0C5</accession>
<gene>
    <name evidence="1" type="ORF">DSO57_1039218</name>
</gene>
<evidence type="ECO:0000313" key="1">
    <source>
        <dbReference type="EMBL" id="KAJ9055824.1"/>
    </source>
</evidence>
<sequence>MAERSTRRQEIYKNKEQLKPEEIRRRRGEAQIVLRRQKREENLLKNDNGPLSLEPLLIQQLYDNDAEVVLQATTTFRKLLSKEKIPLLKKSLELELFPV</sequence>
<dbReference type="Proteomes" id="UP001165960">
    <property type="component" value="Unassembled WGS sequence"/>
</dbReference>
<comment type="caution">
    <text evidence="1">The sequence shown here is derived from an EMBL/GenBank/DDBJ whole genome shotgun (WGS) entry which is preliminary data.</text>
</comment>
<proteinExistence type="predicted"/>